<feature type="coiled-coil region" evidence="1">
    <location>
        <begin position="70"/>
        <end position="105"/>
    </location>
</feature>
<evidence type="ECO:0000256" key="1">
    <source>
        <dbReference type="SAM" id="Coils"/>
    </source>
</evidence>
<dbReference type="EMBL" id="HG810463">
    <property type="protein sequence ID" value="CDO61671.1"/>
    <property type="molecule type" value="Genomic_DNA"/>
</dbReference>
<protein>
    <submittedName>
        <fullName evidence="4">Rifin</fullName>
    </submittedName>
</protein>
<evidence type="ECO:0000313" key="5">
    <source>
        <dbReference type="Proteomes" id="UP000027581"/>
    </source>
</evidence>
<reference evidence="4" key="1">
    <citation type="submission" date="2014-01" db="EMBL/GenBank/DDBJ databases">
        <authorList>
            <person name="Aslett M."/>
        </authorList>
    </citation>
    <scope>NUCLEOTIDE SEQUENCE</scope>
    <source>
        <strain evidence="4">CDC</strain>
    </source>
</reference>
<organism evidence="4 5">
    <name type="scientific">Plasmodium reichenowi</name>
    <dbReference type="NCBI Taxonomy" id="5854"/>
    <lineage>
        <taxon>Eukaryota</taxon>
        <taxon>Sar</taxon>
        <taxon>Alveolata</taxon>
        <taxon>Apicomplexa</taxon>
        <taxon>Aconoidasida</taxon>
        <taxon>Haemosporida</taxon>
        <taxon>Plasmodiidae</taxon>
        <taxon>Plasmodium</taxon>
        <taxon>Plasmodium (Laverania)</taxon>
    </lineage>
</organism>
<dbReference type="VEuPathDB" id="PlasmoDB:PRG01_1202600"/>
<feature type="signal peptide" evidence="3">
    <location>
        <begin position="1"/>
        <end position="23"/>
    </location>
</feature>
<keyword evidence="2" id="KW-0812">Transmembrane</keyword>
<gene>
    <name evidence="4" type="primary">RIF</name>
    <name evidence="4" type="ORF">PRCDC_0030700</name>
</gene>
<keyword evidence="2" id="KW-0472">Membrane</keyword>
<dbReference type="InterPro" id="IPR006373">
    <property type="entry name" value="VSA_Rifin"/>
</dbReference>
<accession>A0A060RM19</accession>
<dbReference type="Proteomes" id="UP000027581">
    <property type="component" value="Unassembled WGS sequence"/>
</dbReference>
<feature type="transmembrane region" description="Helical" evidence="2">
    <location>
        <begin position="284"/>
        <end position="305"/>
    </location>
</feature>
<evidence type="ECO:0000256" key="3">
    <source>
        <dbReference type="SAM" id="SignalP"/>
    </source>
</evidence>
<sequence length="325" mass="36076">MKLHYFKILLFFLPLNILVKSSSYVHNNNKPSITPLHTTRCTSRVLSECNIQSLKYDNDPQMEKVMNTFSRKTTQRLREYDERMKEKLQKRKEERDKNIEEIIKKDKMDKLLAEKIEKGCLKCGCALGGGVLPVWGLVSGLWYATLSQYVSTTLVKMAKDAGIKAGLKVGLAEVMKIADPSSSGQGGTIPAMDVLETLTTGISGDNVTLHGIFQCINSNINILGKTNEHPIFFATVKSMAGKSLSGFNESYRTQAQAVTTAFNEAQTGILTKGGNATSTLTTGITASIVAIVVIVLIIVIIYLVLRYRRKKKMKKKAEYTKLLNQ</sequence>
<dbReference type="NCBIfam" id="TIGR01477">
    <property type="entry name" value="RIFIN"/>
    <property type="match status" value="1"/>
</dbReference>
<evidence type="ECO:0000313" key="4">
    <source>
        <dbReference type="EMBL" id="CDO61671.1"/>
    </source>
</evidence>
<keyword evidence="5" id="KW-1185">Reference proteome</keyword>
<keyword evidence="2" id="KW-1133">Transmembrane helix</keyword>
<feature type="chain" id="PRO_5001586592" evidence="3">
    <location>
        <begin position="24"/>
        <end position="325"/>
    </location>
</feature>
<dbReference type="Pfam" id="PF02009">
    <property type="entry name" value="RIFIN"/>
    <property type="match status" value="1"/>
</dbReference>
<evidence type="ECO:0000256" key="2">
    <source>
        <dbReference type="SAM" id="Phobius"/>
    </source>
</evidence>
<proteinExistence type="predicted"/>
<dbReference type="PhylomeDB" id="A0A060RM19"/>
<dbReference type="VEuPathDB" id="PlasmoDB:PRCDC_0030700"/>
<dbReference type="AlphaFoldDB" id="A0A060RM19"/>
<keyword evidence="1" id="KW-0175">Coiled coil</keyword>
<name>A0A060RM19_PLARE</name>
<reference evidence="4" key="2">
    <citation type="submission" date="2014-05" db="EMBL/GenBank/DDBJ databases">
        <title>The genome sequences of chimpanzee malaria parasites reveal the path to human adaptation.</title>
        <authorList>
            <person name="Otto T.D."/>
            <person name="Rayner J.C."/>
            <person name="Boehme U."/>
            <person name="Pain A."/>
            <person name="Spottiswoode N."/>
            <person name="Sanders M."/>
            <person name="Quail M."/>
            <person name="Ollomo B."/>
            <person name="Renaud F."/>
            <person name="Thomas A.W."/>
            <person name="Prugnolle F."/>
            <person name="Conway D.J."/>
            <person name="Newbold C."/>
            <person name="Berriman M."/>
        </authorList>
    </citation>
    <scope>NUCLEOTIDE SEQUENCE [LARGE SCALE GENOMIC DNA]</scope>
    <source>
        <strain evidence="4">CDC</strain>
    </source>
</reference>
<keyword evidence="3" id="KW-0732">Signal</keyword>